<dbReference type="InterPro" id="IPR011989">
    <property type="entry name" value="ARM-like"/>
</dbReference>
<organism evidence="8">
    <name type="scientific">Blastobotrys adeninivorans</name>
    <name type="common">Yeast</name>
    <name type="synonym">Arxula adeninivorans</name>
    <dbReference type="NCBI Taxonomy" id="409370"/>
    <lineage>
        <taxon>Eukaryota</taxon>
        <taxon>Fungi</taxon>
        <taxon>Dikarya</taxon>
        <taxon>Ascomycota</taxon>
        <taxon>Saccharomycotina</taxon>
        <taxon>Dipodascomycetes</taxon>
        <taxon>Dipodascales</taxon>
        <taxon>Trichomonascaceae</taxon>
        <taxon>Blastobotrys</taxon>
    </lineage>
</organism>
<reference evidence="8" key="2">
    <citation type="submission" date="2014-06" db="EMBL/GenBank/DDBJ databases">
        <title>The complete genome of Blastobotrys (Arxula) adeninivorans LS3 - a yeast of biotechnological interest.</title>
        <authorList>
            <person name="Kunze G."/>
            <person name="Gaillardin C."/>
            <person name="Czernicka M."/>
            <person name="Durrens P."/>
            <person name="Martin T."/>
            <person name="Boer E."/>
            <person name="Gabaldon T."/>
            <person name="Cruz J."/>
            <person name="Talla E."/>
            <person name="Marck C."/>
            <person name="Goffeau A."/>
            <person name="Barbe V."/>
            <person name="Baret P."/>
            <person name="Baronian K."/>
            <person name="Beier S."/>
            <person name="Bleykasten C."/>
            <person name="Bode R."/>
            <person name="Casaregola S."/>
            <person name="Despons L."/>
            <person name="Fairhead C."/>
            <person name="Giersberg M."/>
            <person name="Gierski P."/>
            <person name="Hahnel U."/>
            <person name="Hartmann A."/>
            <person name="Jankowska D."/>
            <person name="Jubin C."/>
            <person name="Jung P."/>
            <person name="Lafontaine I."/>
            <person name="Leh-Louis V."/>
            <person name="Lemaire M."/>
            <person name="Marcet-Houben M."/>
            <person name="Mascher M."/>
            <person name="Morel G."/>
            <person name="Richard G.-F."/>
            <person name="Riechen J."/>
            <person name="Sacerdot C."/>
            <person name="Sarkar A."/>
            <person name="Savel G."/>
            <person name="Schacherer J."/>
            <person name="Sherman D."/>
            <person name="Straub M.-L."/>
            <person name="Stein N."/>
            <person name="Thierry A."/>
            <person name="Trautwein-Schult A."/>
            <person name="Westhof E."/>
            <person name="Worch S."/>
            <person name="Dujon B."/>
            <person name="Souciet J.-L."/>
            <person name="Wincker P."/>
            <person name="Scholz U."/>
            <person name="Neuveglise N."/>
        </authorList>
    </citation>
    <scope>NUCLEOTIDE SEQUENCE</scope>
    <source>
        <strain evidence="8">LS3</strain>
    </source>
</reference>
<evidence type="ECO:0000256" key="1">
    <source>
        <dbReference type="ARBA" id="ARBA00004123"/>
    </source>
</evidence>
<dbReference type="Gene3D" id="1.25.10.10">
    <property type="entry name" value="Leucine-rich Repeat Variant"/>
    <property type="match status" value="1"/>
</dbReference>
<evidence type="ECO:0000256" key="6">
    <source>
        <dbReference type="SAM" id="Coils"/>
    </source>
</evidence>
<gene>
    <name evidence="8" type="ORF">GNLVRS02_ARAD1C18656g</name>
</gene>
<dbReference type="CDD" id="cd19953">
    <property type="entry name" value="PDS5"/>
    <property type="match status" value="1"/>
</dbReference>
<evidence type="ECO:0000256" key="2">
    <source>
        <dbReference type="ARBA" id="ARBA00022618"/>
    </source>
</evidence>
<evidence type="ECO:0000256" key="7">
    <source>
        <dbReference type="SAM" id="MobiDB-lite"/>
    </source>
</evidence>
<dbReference type="GO" id="GO:0051301">
    <property type="term" value="P:cell division"/>
    <property type="evidence" value="ECO:0007669"/>
    <property type="project" value="UniProtKB-KW"/>
</dbReference>
<feature type="region of interest" description="Disordered" evidence="7">
    <location>
        <begin position="1134"/>
        <end position="1250"/>
    </location>
</feature>
<dbReference type="InterPro" id="IPR039776">
    <property type="entry name" value="Pds5"/>
</dbReference>
<feature type="compositionally biased region" description="Basic and acidic residues" evidence="7">
    <location>
        <begin position="1134"/>
        <end position="1146"/>
    </location>
</feature>
<dbReference type="PhylomeDB" id="A0A060T6D2"/>
<dbReference type="AlphaFoldDB" id="A0A060T6D2"/>
<dbReference type="GO" id="GO:0000785">
    <property type="term" value="C:chromatin"/>
    <property type="evidence" value="ECO:0007669"/>
    <property type="project" value="TreeGrafter"/>
</dbReference>
<dbReference type="GO" id="GO:0005634">
    <property type="term" value="C:nucleus"/>
    <property type="evidence" value="ECO:0007669"/>
    <property type="project" value="UniProtKB-SubCell"/>
</dbReference>
<keyword evidence="4" id="KW-0539">Nucleus</keyword>
<reference evidence="8" key="1">
    <citation type="submission" date="2014-02" db="EMBL/GenBank/DDBJ databases">
        <authorList>
            <person name="Genoscope - CEA"/>
        </authorList>
    </citation>
    <scope>NUCLEOTIDE SEQUENCE</scope>
    <source>
        <strain evidence="8">LS3</strain>
    </source>
</reference>
<feature type="compositionally biased region" description="Acidic residues" evidence="7">
    <location>
        <begin position="1220"/>
        <end position="1250"/>
    </location>
</feature>
<dbReference type="InterPro" id="IPR016024">
    <property type="entry name" value="ARM-type_fold"/>
</dbReference>
<keyword evidence="2" id="KW-0132">Cell division</keyword>
<dbReference type="EMBL" id="HG937693">
    <property type="protein sequence ID" value="CDP34706.1"/>
    <property type="molecule type" value="Genomic_DNA"/>
</dbReference>
<accession>A0A060T6D2</accession>
<sequence length="1250" mass="141434">MSSESQGEPLSKLNFKHDLLRSRNARELVASLETLAKELAQLKQDETDLSSVAPVAEQLVSPRLMKHKEAGIRAFTADCLMDILRIYAPNAPFSLSTLKNIFEFYFREFPNLGNPDHPYFRQYYRLLENMAQIQCIALIPDLPDPEPMVVRIFEIFYEIATKSNQVAGIEYYLGSILSQLVGEYVTLHQRVTELILSHLLGSRPPKSRDAKNMTIPLQVSRGYTISKDICNENIDIMIRHVNQYFSAVFTTLHEDADEGDYSEKSLQRVQNLIVETWKACPEVLVNIVGQLEQELLVENSNFRLLATETVGRMLSYFPSKVNFVLDHHTTYTVWLGRIRDKDTRIRAAWTEGAAHVINNRTDNVVLDIITAFLERLEDPDESVRAVACDCIGEFSLETIGRFPTVDGKVLAQLGDRLRDRKQPVRAKAFEAAGKLYDTSYGNEKIQPLLEWIPSALFGVLFLNDTEVNELLDDTLMNYVFPRNDDDGARSRRILTVFKSLSKQEESIKAFSAIWKRQVQLAKVFETLLSSIRQYNDPSASKSAKDAAYSKVTALIKWFSSQFVLKEKIAEDLDAIVRAKERQGYKILMDSVSPESDYTVVVQSIDMAVKRFKGQAQTLRTLLNRMCFLVYNKSIVGPLVEISQHPQDPLCEGSHAVLKDIASSAPDLLKTQSTELTGILEKASPKSDGNVDTLKAARMLFSKFPEDVPESKPLRKSLVNIALNGTIRESKQAVKTLSHLRNPDSSYDELTTNIISVLHQNEEARNDANLAAKISALSQLYIHIPSLLEEYSTLITSFLVNTILLSEATDTGEEDDKPWVSDEELNSDCQLKLLAIDALINRLRGLSGWEEADEIARPVFKLLIAILSQGGDIHPDKNLPLSFKSRLRLKAGLKLLKLARTPFYEKMIRASDIDRLVFLVQDSCLPVRSQFIRRLTRYLAQSGQYGLPSRYLPLIFLTAFEVDREVLTYSTTWIKARMHRQMESEHGATTIEHSFARLLYLISHHQDFFDDEDQDEDQVEKDIQRATQCIVYYLDLVAHKDNAPQILYMAQNVKQYSDRESESSRTLYLVADIAQFAVLKYANLKGWTLLSWPGSVQLPGDAFKPLPSNEANKVSKTSYLEDQYTSVVEEAIKKTMKRDKAAEDGDGARNGSTKRAHADSKEDKPKGYKRTLKAPSKAKRVKRSDDSEGSGDEGNALTEEGPRRTSGRLRRQVNYAQQADVESEEEQDGDDNDDEEDDEDDDGEEDGDGNE</sequence>
<keyword evidence="3" id="KW-0498">Mitosis</keyword>
<dbReference type="PANTHER" id="PTHR12663">
    <property type="entry name" value="ANDROGEN INDUCED INHIBITOR OF PROLIFERATION AS3 / PDS5-RELATED"/>
    <property type="match status" value="1"/>
</dbReference>
<feature type="compositionally biased region" description="Basic and acidic residues" evidence="7">
    <location>
        <begin position="1155"/>
        <end position="1165"/>
    </location>
</feature>
<evidence type="ECO:0000256" key="3">
    <source>
        <dbReference type="ARBA" id="ARBA00022776"/>
    </source>
</evidence>
<keyword evidence="5" id="KW-0131">Cell cycle</keyword>
<name>A0A060T6D2_BLAAD</name>
<evidence type="ECO:0000313" key="8">
    <source>
        <dbReference type="EMBL" id="CDP34706.1"/>
    </source>
</evidence>
<dbReference type="GO" id="GO:0006281">
    <property type="term" value="P:DNA repair"/>
    <property type="evidence" value="ECO:0007669"/>
    <property type="project" value="TreeGrafter"/>
</dbReference>
<dbReference type="PANTHER" id="PTHR12663:SF0">
    <property type="entry name" value="PRECOCIOUS DISSOCIATION OF SISTERS 5, ISOFORM A"/>
    <property type="match status" value="1"/>
</dbReference>
<dbReference type="Pfam" id="PF20168">
    <property type="entry name" value="PDS5"/>
    <property type="match status" value="1"/>
</dbReference>
<keyword evidence="6" id="KW-0175">Coiled coil</keyword>
<dbReference type="SUPFAM" id="SSF48371">
    <property type="entry name" value="ARM repeat"/>
    <property type="match status" value="1"/>
</dbReference>
<proteinExistence type="predicted"/>
<evidence type="ECO:0000256" key="4">
    <source>
        <dbReference type="ARBA" id="ARBA00023242"/>
    </source>
</evidence>
<comment type="subcellular location">
    <subcellularLocation>
        <location evidence="1">Nucleus</location>
    </subcellularLocation>
</comment>
<evidence type="ECO:0000256" key="5">
    <source>
        <dbReference type="ARBA" id="ARBA00023306"/>
    </source>
</evidence>
<feature type="coiled-coil region" evidence="6">
    <location>
        <begin position="25"/>
        <end position="52"/>
    </location>
</feature>
<feature type="compositionally biased region" description="Basic residues" evidence="7">
    <location>
        <begin position="1166"/>
        <end position="1181"/>
    </location>
</feature>
<protein>
    <submittedName>
        <fullName evidence="8">ARAD1C18656p</fullName>
    </submittedName>
</protein>
<dbReference type="GO" id="GO:0007064">
    <property type="term" value="P:mitotic sister chromatid cohesion"/>
    <property type="evidence" value="ECO:0007669"/>
    <property type="project" value="InterPro"/>
</dbReference>